<evidence type="ECO:0000313" key="8">
    <source>
        <dbReference type="Proteomes" id="UP000002729"/>
    </source>
</evidence>
<reference evidence="7 8" key="1">
    <citation type="journal article" date="2011" name="Proc. Natl. Acad. Sci. U.S.A.">
        <title>Niche of harmful alga Aureococcus anophagefferens revealed through ecogenomics.</title>
        <authorList>
            <person name="Gobler C.J."/>
            <person name="Berry D.L."/>
            <person name="Dyhrman S.T."/>
            <person name="Wilhelm S.W."/>
            <person name="Salamov A."/>
            <person name="Lobanov A.V."/>
            <person name="Zhang Y."/>
            <person name="Collier J.L."/>
            <person name="Wurch L.L."/>
            <person name="Kustka A.B."/>
            <person name="Dill B.D."/>
            <person name="Shah M."/>
            <person name="VerBerkmoes N.C."/>
            <person name="Kuo A."/>
            <person name="Terry A."/>
            <person name="Pangilinan J."/>
            <person name="Lindquist E.A."/>
            <person name="Lucas S."/>
            <person name="Paulsen I.T."/>
            <person name="Hattenrath-Lehmann T.K."/>
            <person name="Talmage S.C."/>
            <person name="Walker E.A."/>
            <person name="Koch F."/>
            <person name="Burson A.M."/>
            <person name="Marcoval M.A."/>
            <person name="Tang Y.Z."/>
            <person name="Lecleir G.R."/>
            <person name="Coyne K.J."/>
            <person name="Berg G.M."/>
            <person name="Bertrand E.M."/>
            <person name="Saito M.A."/>
            <person name="Gladyshev V.N."/>
            <person name="Grigoriev I.V."/>
        </authorList>
    </citation>
    <scope>NUCLEOTIDE SEQUENCE [LARGE SCALE GENOMIC DNA]</scope>
    <source>
        <strain evidence="8">CCMP 1984</strain>
    </source>
</reference>
<feature type="transmembrane region" description="Helical" evidence="5">
    <location>
        <begin position="108"/>
        <end position="126"/>
    </location>
</feature>
<dbReference type="PANTHER" id="PTHR47823">
    <property type="entry name" value="ION_TRANS DOMAIN-CONTAINING PROTEIN"/>
    <property type="match status" value="1"/>
</dbReference>
<evidence type="ECO:0000256" key="3">
    <source>
        <dbReference type="ARBA" id="ARBA00022989"/>
    </source>
</evidence>
<evidence type="ECO:0000313" key="7">
    <source>
        <dbReference type="EMBL" id="EGB01778.1"/>
    </source>
</evidence>
<evidence type="ECO:0000256" key="4">
    <source>
        <dbReference type="ARBA" id="ARBA00023136"/>
    </source>
</evidence>
<dbReference type="OrthoDB" id="432483at2759"/>
<evidence type="ECO:0000256" key="1">
    <source>
        <dbReference type="ARBA" id="ARBA00004141"/>
    </source>
</evidence>
<comment type="subcellular location">
    <subcellularLocation>
        <location evidence="1">Membrane</location>
        <topology evidence="1">Multi-pass membrane protein</topology>
    </subcellularLocation>
</comment>
<feature type="transmembrane region" description="Helical" evidence="5">
    <location>
        <begin position="156"/>
        <end position="173"/>
    </location>
</feature>
<dbReference type="InParanoid" id="F0YSY1"/>
<keyword evidence="2 5" id="KW-0812">Transmembrane</keyword>
<dbReference type="GO" id="GO:0016020">
    <property type="term" value="C:membrane"/>
    <property type="evidence" value="ECO:0007669"/>
    <property type="project" value="UniProtKB-SubCell"/>
</dbReference>
<proteinExistence type="predicted"/>
<organism evidence="8">
    <name type="scientific">Aureococcus anophagefferens</name>
    <name type="common">Harmful bloom alga</name>
    <dbReference type="NCBI Taxonomy" id="44056"/>
    <lineage>
        <taxon>Eukaryota</taxon>
        <taxon>Sar</taxon>
        <taxon>Stramenopiles</taxon>
        <taxon>Ochrophyta</taxon>
        <taxon>Pelagophyceae</taxon>
        <taxon>Pelagomonadales</taxon>
        <taxon>Pelagomonadaceae</taxon>
        <taxon>Aureococcus</taxon>
    </lineage>
</organism>
<dbReference type="EMBL" id="GL834197">
    <property type="protein sequence ID" value="EGB01778.1"/>
    <property type="molecule type" value="Genomic_DNA"/>
</dbReference>
<feature type="domain" description="Ion transport" evidence="6">
    <location>
        <begin position="11"/>
        <end position="210"/>
    </location>
</feature>
<evidence type="ECO:0000256" key="2">
    <source>
        <dbReference type="ARBA" id="ARBA00022692"/>
    </source>
</evidence>
<sequence length="281" mass="31588">VLTCALIYVLPLTWRFLFKQRILQQIAKKYASGWLIIDLASTLPIDKFVNCLSDGQANSAFRAFKMVRALRLVRLIKIQQKLKLNELSEQLEDEAGINPALLKLGKPLVVMGAVAHALTCVFFAAARAHDRSWLDRADDEMDDSAKLRNEERTTQYLTTMYWAFATMTTVGYGDVYPTLGNGTGLTVTIISQVLGTMIFAYVIGILVGIVTNLDPAERHRKAEKGYLADFLAEIRDISPTSELLLRVRRNHSHCLSIRGVFDEHSIVDLLPPHIRNPSVIY</sequence>
<keyword evidence="8" id="KW-1185">Reference proteome</keyword>
<accession>F0YSY1</accession>
<dbReference type="eggNOG" id="KOG0498">
    <property type="taxonomic scope" value="Eukaryota"/>
</dbReference>
<gene>
    <name evidence="7" type="ORF">AURANDRAFT_69505</name>
</gene>
<evidence type="ECO:0000259" key="6">
    <source>
        <dbReference type="Pfam" id="PF00520"/>
    </source>
</evidence>
<keyword evidence="3 5" id="KW-1133">Transmembrane helix</keyword>
<dbReference type="GO" id="GO:0005216">
    <property type="term" value="F:monoatomic ion channel activity"/>
    <property type="evidence" value="ECO:0007669"/>
    <property type="project" value="InterPro"/>
</dbReference>
<dbReference type="InterPro" id="IPR005821">
    <property type="entry name" value="Ion_trans_dom"/>
</dbReference>
<evidence type="ECO:0000256" key="5">
    <source>
        <dbReference type="SAM" id="Phobius"/>
    </source>
</evidence>
<dbReference type="GeneID" id="20227563"/>
<feature type="transmembrane region" description="Helical" evidence="5">
    <location>
        <begin position="185"/>
        <end position="211"/>
    </location>
</feature>
<dbReference type="PANTHER" id="PTHR47823:SF11">
    <property type="entry name" value="K+-CHANNEL ERG AND RELATED PROTEINS"/>
    <property type="match status" value="1"/>
</dbReference>
<protein>
    <recommendedName>
        <fullName evidence="6">Ion transport domain-containing protein</fullName>
    </recommendedName>
</protein>
<dbReference type="AlphaFoldDB" id="F0YSY1"/>
<feature type="non-terminal residue" evidence="7">
    <location>
        <position position="1"/>
    </location>
</feature>
<dbReference type="KEGG" id="aaf:AURANDRAFT_69505"/>
<dbReference type="Pfam" id="PF00520">
    <property type="entry name" value="Ion_trans"/>
    <property type="match status" value="1"/>
</dbReference>
<name>F0YSY1_AURAN</name>
<feature type="non-terminal residue" evidence="7">
    <location>
        <position position="281"/>
    </location>
</feature>
<dbReference type="SUPFAM" id="SSF81324">
    <property type="entry name" value="Voltage-gated potassium channels"/>
    <property type="match status" value="1"/>
</dbReference>
<dbReference type="Gene3D" id="1.10.287.70">
    <property type="match status" value="1"/>
</dbReference>
<keyword evidence="4 5" id="KW-0472">Membrane</keyword>
<dbReference type="Proteomes" id="UP000002729">
    <property type="component" value="Unassembled WGS sequence"/>
</dbReference>
<dbReference type="RefSeq" id="XP_009043523.1">
    <property type="nucleotide sequence ID" value="XM_009045275.1"/>
</dbReference>